<reference evidence="9" key="1">
    <citation type="submission" date="2020-12" db="EMBL/GenBank/DDBJ databases">
        <title>Metabolic potential, ecology and presence of endohyphal bacteria is reflected in genomic diversity of Mucoromycotina.</title>
        <authorList>
            <person name="Muszewska A."/>
            <person name="Okrasinska A."/>
            <person name="Steczkiewicz K."/>
            <person name="Drgas O."/>
            <person name="Orlowska M."/>
            <person name="Perlinska-Lenart U."/>
            <person name="Aleksandrzak-Piekarczyk T."/>
            <person name="Szatraj K."/>
            <person name="Zielenkiewicz U."/>
            <person name="Pilsyk S."/>
            <person name="Malc E."/>
            <person name="Mieczkowski P."/>
            <person name="Kruszewska J.S."/>
            <person name="Biernat P."/>
            <person name="Pawlowska J."/>
        </authorList>
    </citation>
    <scope>NUCLEOTIDE SEQUENCE</scope>
    <source>
        <strain evidence="9">WA0000051536</strain>
    </source>
</reference>
<feature type="compositionally biased region" description="Basic and acidic residues" evidence="6">
    <location>
        <begin position="563"/>
        <end position="592"/>
    </location>
</feature>
<dbReference type="PANTHER" id="PTHR46006">
    <property type="entry name" value="RHO GUANINE NUCLEOTIDE EXCHANGE FACTOR AT 64C, ISOFORM A"/>
    <property type="match status" value="1"/>
</dbReference>
<comment type="caution">
    <text evidence="9">The sequence shown here is derived from an EMBL/GenBank/DDBJ whole genome shotgun (WGS) entry which is preliminary data.</text>
</comment>
<dbReference type="PROSITE" id="PS50002">
    <property type="entry name" value="SH3"/>
    <property type="match status" value="2"/>
</dbReference>
<feature type="compositionally biased region" description="Polar residues" evidence="6">
    <location>
        <begin position="815"/>
        <end position="841"/>
    </location>
</feature>
<feature type="coiled-coil region" evidence="5">
    <location>
        <begin position="116"/>
        <end position="143"/>
    </location>
</feature>
<feature type="compositionally biased region" description="Pro residues" evidence="6">
    <location>
        <begin position="270"/>
        <end position="291"/>
    </location>
</feature>
<evidence type="ECO:0000256" key="1">
    <source>
        <dbReference type="ARBA" id="ARBA00004496"/>
    </source>
</evidence>
<comment type="subcellular location">
    <subcellularLocation>
        <location evidence="1">Cytoplasm</location>
    </subcellularLocation>
</comment>
<dbReference type="InterPro" id="IPR001452">
    <property type="entry name" value="SH3_domain"/>
</dbReference>
<dbReference type="Pfam" id="PF00018">
    <property type="entry name" value="SH3_1"/>
    <property type="match status" value="2"/>
</dbReference>
<protein>
    <submittedName>
        <fullName evidence="9">Uncharacterized protein</fullName>
    </submittedName>
</protein>
<feature type="domain" description="SH3" evidence="7">
    <location>
        <begin position="721"/>
        <end position="784"/>
    </location>
</feature>
<dbReference type="EMBL" id="JAEPRA010000013">
    <property type="protein sequence ID" value="KAG2176522.1"/>
    <property type="molecule type" value="Genomic_DNA"/>
</dbReference>
<dbReference type="Proteomes" id="UP000612746">
    <property type="component" value="Unassembled WGS sequence"/>
</dbReference>
<dbReference type="SUPFAM" id="SSF50729">
    <property type="entry name" value="PH domain-like"/>
    <property type="match status" value="1"/>
</dbReference>
<feature type="region of interest" description="Disordered" evidence="6">
    <location>
        <begin position="785"/>
        <end position="846"/>
    </location>
</feature>
<feature type="coiled-coil region" evidence="5">
    <location>
        <begin position="1077"/>
        <end position="1104"/>
    </location>
</feature>
<dbReference type="SUPFAM" id="SSF48065">
    <property type="entry name" value="DBL homology domain (DH-domain)"/>
    <property type="match status" value="1"/>
</dbReference>
<dbReference type="Pfam" id="PF16652">
    <property type="entry name" value="PH_13"/>
    <property type="match status" value="1"/>
</dbReference>
<dbReference type="PROSITE" id="PS50010">
    <property type="entry name" value="DH_2"/>
    <property type="match status" value="1"/>
</dbReference>
<evidence type="ECO:0000259" key="8">
    <source>
        <dbReference type="PROSITE" id="PS50010"/>
    </source>
</evidence>
<dbReference type="GO" id="GO:0005737">
    <property type="term" value="C:cytoplasm"/>
    <property type="evidence" value="ECO:0007669"/>
    <property type="project" value="UniProtKB-SubCell"/>
</dbReference>
<evidence type="ECO:0000256" key="6">
    <source>
        <dbReference type="SAM" id="MobiDB-lite"/>
    </source>
</evidence>
<dbReference type="GO" id="GO:0035556">
    <property type="term" value="P:intracellular signal transduction"/>
    <property type="evidence" value="ECO:0007669"/>
    <property type="project" value="InterPro"/>
</dbReference>
<keyword evidence="3" id="KW-0963">Cytoplasm</keyword>
<sequence>MSLSARSYDTYGQQSSRSFGNKSSVVDLQKSIREQKILLSALQDAAPVAADNDIESLKRRIATVDKQIHGGDSRLKSSKPELLLSRYSSRMRQLSDLADHQRSMRKEIDFTLNTTIKDLEKQLLRETEKLNEKEQELARIRDSKASGSTNTSLYNPSMTEADRIRSKAQAMIAARLNKTSYVESTGAESKKVELAIEERDCQLQRQVAKLDDLRHDLRKALEASIEASDLERNEKQLKEQRMFEDGLFVSEELSDFIDSIRRDRAKKAYGPPPATPPLPRQYSPAPPPLPAPKYVRPSRPAVPPPIPTSLRPETPRSAEAIKAEAHRRIDEKRMSLQTLQPMTPPAVDPAQESKQLEDAQHKQQLLEAEKAAQAKLREAERLAHIRLAEFNKRKEEAETSRLAAEEEERRLKQEAERLALEEEQERLERERVEKEKKAEEEQRLIQEEREKERQRIEQEKQKIEREEKEAIERQKKLEEENRAAEKAKEEEAERLRRAQEELERAKEAAEARQREVEAAERERQRLEIEKAAAEKRRQDELDRQQREAAAEEERQKLAAAEEEEKKQQMMEQVKEEGIWSTDLNREERRTRNSTDFSQAKHFPTSFSFDSKPSPLAKETSDDDSESEYATDSESEVAETNTTAGTAGFGTDLDDEVDFRTIYRVKALYDYLGTRPDDLSFAEDEIVKAHPSKDTDSDWWYGTSLKTNNCGFFPRTYCEVVEKAFKVKTLYEFKGVRDDDLSFEGGQTVTCQPFQDQDSEWWFGTSDATNEAGYFPRTYVEVIEKKQDSPDRKDSVPDIIVHQPKPQHNIPMLDNRSLSPPITLSPSRSTPTNKTAGRSAPSSPVIHSANLRIGRRRAASNASVLVSGPISAPSSVRSGSPIIVRPDSPNVLNTWANTMDEKELLNVTPEERKRQEAIYELIVTERTYLRDLQLIVNVFYASSGQYISPDAQNIIFSNVEDLLLCNTGILSDLEDREREGANFVSAVGDIFLNHAENLKCYQTYCRNQSAASRFLQKKRDEDKVFATFLKSCQSRPECRSLDLSSFLLEPMQRITRYPLLLRQILHSTPKYHHDYSMVADAIEKAEEVLKDVNEAARKHENKQKLSELSRLVDLEGLESIERAGREFMMEGPLYKAKSGRKLHACLFNDMLILAQPIRGLSPQGYLYTLYKEPMPTDRIQVRGSAKLGTDDTGFQIVYGDLVVSVKAATVSMKKQWMTRISQASSVLSASRR</sequence>
<dbReference type="Pfam" id="PF00621">
    <property type="entry name" value="RhoGEF"/>
    <property type="match status" value="1"/>
</dbReference>
<dbReference type="GO" id="GO:0005085">
    <property type="term" value="F:guanyl-nucleotide exchange factor activity"/>
    <property type="evidence" value="ECO:0007669"/>
    <property type="project" value="InterPro"/>
</dbReference>
<feature type="compositionally biased region" description="Low complexity" evidence="6">
    <location>
        <begin position="637"/>
        <end position="649"/>
    </location>
</feature>
<dbReference type="AlphaFoldDB" id="A0A8H7PM40"/>
<dbReference type="OrthoDB" id="1716625at2759"/>
<feature type="coiled-coil region" evidence="5">
    <location>
        <begin position="203"/>
        <end position="240"/>
    </location>
</feature>
<dbReference type="PANTHER" id="PTHR46006:SF6">
    <property type="entry name" value="INTERSECTIN-2 ISOFORM X1"/>
    <property type="match status" value="1"/>
</dbReference>
<dbReference type="InterPro" id="IPR001849">
    <property type="entry name" value="PH_domain"/>
</dbReference>
<accession>A0A8H7PM40</accession>
<dbReference type="GO" id="GO:0035025">
    <property type="term" value="P:positive regulation of Rho protein signal transduction"/>
    <property type="evidence" value="ECO:0007669"/>
    <property type="project" value="TreeGrafter"/>
</dbReference>
<dbReference type="InterPro" id="IPR051480">
    <property type="entry name" value="Endocytic_GEF_Adapter"/>
</dbReference>
<dbReference type="SMART" id="SM00325">
    <property type="entry name" value="RhoGEF"/>
    <property type="match status" value="1"/>
</dbReference>
<proteinExistence type="predicted"/>
<dbReference type="InterPro" id="IPR011993">
    <property type="entry name" value="PH-like_dom_sf"/>
</dbReference>
<dbReference type="InterPro" id="IPR000219">
    <property type="entry name" value="DH_dom"/>
</dbReference>
<feature type="domain" description="SH3" evidence="7">
    <location>
        <begin position="659"/>
        <end position="720"/>
    </location>
</feature>
<dbReference type="Gene3D" id="2.30.30.40">
    <property type="entry name" value="SH3 Domains"/>
    <property type="match status" value="2"/>
</dbReference>
<dbReference type="SUPFAM" id="SSF50044">
    <property type="entry name" value="SH3-domain"/>
    <property type="match status" value="2"/>
</dbReference>
<gene>
    <name evidence="9" type="ORF">INT44_007185</name>
</gene>
<evidence type="ECO:0000256" key="3">
    <source>
        <dbReference type="ARBA" id="ARBA00022490"/>
    </source>
</evidence>
<feature type="compositionally biased region" description="Basic and acidic residues" evidence="6">
    <location>
        <begin position="389"/>
        <end position="556"/>
    </location>
</feature>
<dbReference type="Gene3D" id="2.30.29.30">
    <property type="entry name" value="Pleckstrin-homology domain (PH domain)/Phosphotyrosine-binding domain (PTB)"/>
    <property type="match status" value="1"/>
</dbReference>
<dbReference type="Gene3D" id="1.20.900.10">
    <property type="entry name" value="Dbl homology (DH) domain"/>
    <property type="match status" value="1"/>
</dbReference>
<feature type="region of interest" description="Disordered" evidence="6">
    <location>
        <begin position="389"/>
        <end position="649"/>
    </location>
</feature>
<feature type="compositionally biased region" description="Basic and acidic residues" evidence="6">
    <location>
        <begin position="785"/>
        <end position="795"/>
    </location>
</feature>
<feature type="region of interest" description="Disordered" evidence="6">
    <location>
        <begin position="266"/>
        <end position="371"/>
    </location>
</feature>
<evidence type="ECO:0000313" key="9">
    <source>
        <dbReference type="EMBL" id="KAG2176522.1"/>
    </source>
</evidence>
<feature type="region of interest" description="Disordered" evidence="6">
    <location>
        <begin position="1"/>
        <end position="20"/>
    </location>
</feature>
<dbReference type="InterPro" id="IPR035899">
    <property type="entry name" value="DBL_dom_sf"/>
</dbReference>
<evidence type="ECO:0000256" key="4">
    <source>
        <dbReference type="PROSITE-ProRule" id="PRU00192"/>
    </source>
</evidence>
<evidence type="ECO:0000256" key="5">
    <source>
        <dbReference type="SAM" id="Coils"/>
    </source>
</evidence>
<organism evidence="9 10">
    <name type="scientific">Umbelopsis vinacea</name>
    <dbReference type="NCBI Taxonomy" id="44442"/>
    <lineage>
        <taxon>Eukaryota</taxon>
        <taxon>Fungi</taxon>
        <taxon>Fungi incertae sedis</taxon>
        <taxon>Mucoromycota</taxon>
        <taxon>Mucoromycotina</taxon>
        <taxon>Umbelopsidomycetes</taxon>
        <taxon>Umbelopsidales</taxon>
        <taxon>Umbelopsidaceae</taxon>
        <taxon>Umbelopsis</taxon>
    </lineage>
</organism>
<keyword evidence="5" id="KW-0175">Coiled coil</keyword>
<keyword evidence="10" id="KW-1185">Reference proteome</keyword>
<evidence type="ECO:0000259" key="7">
    <source>
        <dbReference type="PROSITE" id="PS50002"/>
    </source>
</evidence>
<dbReference type="PROSITE" id="PS00741">
    <property type="entry name" value="DH_1"/>
    <property type="match status" value="1"/>
</dbReference>
<feature type="compositionally biased region" description="Acidic residues" evidence="6">
    <location>
        <begin position="620"/>
        <end position="636"/>
    </location>
</feature>
<evidence type="ECO:0000313" key="10">
    <source>
        <dbReference type="Proteomes" id="UP000612746"/>
    </source>
</evidence>
<dbReference type="InterPro" id="IPR036028">
    <property type="entry name" value="SH3-like_dom_sf"/>
</dbReference>
<name>A0A8H7PM40_9FUNG</name>
<dbReference type="InterPro" id="IPR001331">
    <property type="entry name" value="GDS_CDC24_CS"/>
</dbReference>
<dbReference type="CDD" id="cd00160">
    <property type="entry name" value="RhoGEF"/>
    <property type="match status" value="1"/>
</dbReference>
<feature type="compositionally biased region" description="Basic and acidic residues" evidence="6">
    <location>
        <begin position="313"/>
        <end position="334"/>
    </location>
</feature>
<feature type="domain" description="DH" evidence="8">
    <location>
        <begin position="912"/>
        <end position="1094"/>
    </location>
</feature>
<dbReference type="SMART" id="SM00233">
    <property type="entry name" value="PH"/>
    <property type="match status" value="1"/>
</dbReference>
<dbReference type="CDD" id="cd00174">
    <property type="entry name" value="SH3"/>
    <property type="match status" value="1"/>
</dbReference>
<dbReference type="SMART" id="SM00326">
    <property type="entry name" value="SH3"/>
    <property type="match status" value="2"/>
</dbReference>
<keyword evidence="2 4" id="KW-0728">SH3 domain</keyword>
<evidence type="ECO:0000256" key="2">
    <source>
        <dbReference type="ARBA" id="ARBA00022443"/>
    </source>
</evidence>